<evidence type="ECO:0000256" key="5">
    <source>
        <dbReference type="NCBIfam" id="TIGR00112"/>
    </source>
</evidence>
<sequence>MKIAIIGCGTIGSGMASQWAKSHQLFLFDRTFAKAEKLAQKLNADLSSNCAACPTILEAIKDNDLILLAFKPQNLTSATESFSQALTSNQLLASVLAGVTLDTLRRYFPHGQLLRVMPNIALNYGQGVIGLANQQFHPPFSKEIIEELFGLLGWIHWVDEAKIDALSALAGSGMAFAAAIMEAGTEASIAMGLNAEEGLNILIETFTGTITTLKETGMHPGQLKWKVSSPGGTTIAGLFKLEEKGLRSALMETFLATYKRNQELGKKI</sequence>
<dbReference type="STRING" id="765952.PUV_05900"/>
<evidence type="ECO:0000313" key="11">
    <source>
        <dbReference type="Proteomes" id="UP000000495"/>
    </source>
</evidence>
<dbReference type="Pfam" id="PF03807">
    <property type="entry name" value="F420_oxidored"/>
    <property type="match status" value="1"/>
</dbReference>
<keyword evidence="4 7" id="KW-0641">Proline biosynthesis</keyword>
<dbReference type="PANTHER" id="PTHR11645">
    <property type="entry name" value="PYRROLINE-5-CARBOXYLATE REDUCTASE"/>
    <property type="match status" value="1"/>
</dbReference>
<comment type="catalytic activity">
    <reaction evidence="4 7">
        <text>L-proline + NADP(+) = (S)-1-pyrroline-5-carboxylate + NADPH + 2 H(+)</text>
        <dbReference type="Rhea" id="RHEA:14109"/>
        <dbReference type="ChEBI" id="CHEBI:15378"/>
        <dbReference type="ChEBI" id="CHEBI:17388"/>
        <dbReference type="ChEBI" id="CHEBI:57783"/>
        <dbReference type="ChEBI" id="CHEBI:58349"/>
        <dbReference type="ChEBI" id="CHEBI:60039"/>
        <dbReference type="EC" id="1.5.1.2"/>
    </reaction>
</comment>
<dbReference type="InterPro" id="IPR053790">
    <property type="entry name" value="P5CR-like_CS"/>
</dbReference>
<dbReference type="EMBL" id="FR872580">
    <property type="protein sequence ID" value="CCB85540.1"/>
    <property type="molecule type" value="Genomic_DNA"/>
</dbReference>
<dbReference type="HAMAP" id="MF_01925">
    <property type="entry name" value="P5C_reductase"/>
    <property type="match status" value="1"/>
</dbReference>
<dbReference type="Proteomes" id="UP000000495">
    <property type="component" value="Chromosome"/>
</dbReference>
<dbReference type="Gene3D" id="3.40.50.720">
    <property type="entry name" value="NAD(P)-binding Rossmann-like Domain"/>
    <property type="match status" value="1"/>
</dbReference>
<evidence type="ECO:0000256" key="4">
    <source>
        <dbReference type="HAMAP-Rule" id="MF_01925"/>
    </source>
</evidence>
<dbReference type="PANTHER" id="PTHR11645:SF0">
    <property type="entry name" value="PYRROLINE-5-CARBOXYLATE REDUCTASE 3"/>
    <property type="match status" value="1"/>
</dbReference>
<dbReference type="RefSeq" id="WP_006341915.1">
    <property type="nucleotide sequence ID" value="NC_015702.1"/>
</dbReference>
<reference evidence="10 11" key="1">
    <citation type="journal article" date="2011" name="Mol. Biol. Evol.">
        <title>Unity in variety--the pan-genome of the Chlamydiae.</title>
        <authorList>
            <person name="Collingro A."/>
            <person name="Tischler P."/>
            <person name="Weinmaier T."/>
            <person name="Penz T."/>
            <person name="Heinz E."/>
            <person name="Brunham R.C."/>
            <person name="Read T.D."/>
            <person name="Bavoil P.M."/>
            <person name="Sachse K."/>
            <person name="Kahane S."/>
            <person name="Friedman M.G."/>
            <person name="Rattei T."/>
            <person name="Myers G.S."/>
            <person name="Horn M."/>
        </authorList>
    </citation>
    <scope>NUCLEOTIDE SEQUENCE [LARGE SCALE GENOMIC DNA]</scope>
    <source>
        <strain evidence="11">UV7</strain>
    </source>
</reference>
<evidence type="ECO:0000259" key="9">
    <source>
        <dbReference type="Pfam" id="PF14748"/>
    </source>
</evidence>
<keyword evidence="4" id="KW-0963">Cytoplasm</keyword>
<gene>
    <name evidence="4 10" type="primary">proC</name>
    <name evidence="10" type="ordered locus">PUV_05900</name>
</gene>
<proteinExistence type="inferred from homology"/>
<evidence type="ECO:0000259" key="8">
    <source>
        <dbReference type="Pfam" id="PF03807"/>
    </source>
</evidence>
<keyword evidence="3 4" id="KW-0560">Oxidoreductase</keyword>
<dbReference type="UniPathway" id="UPA00098">
    <property type="reaction ID" value="UER00361"/>
</dbReference>
<dbReference type="InterPro" id="IPR036291">
    <property type="entry name" value="NAD(P)-bd_dom_sf"/>
</dbReference>
<comment type="function">
    <text evidence="4">Catalyzes the reduction of 1-pyrroline-5-carboxylate (PCA) to L-proline.</text>
</comment>
<dbReference type="GO" id="GO:0055129">
    <property type="term" value="P:L-proline biosynthetic process"/>
    <property type="evidence" value="ECO:0007669"/>
    <property type="project" value="UniProtKB-UniRule"/>
</dbReference>
<dbReference type="InterPro" id="IPR028939">
    <property type="entry name" value="P5C_Rdtase_cat_N"/>
</dbReference>
<comment type="pathway">
    <text evidence="4 7">Amino-acid biosynthesis; L-proline biosynthesis; L-proline from L-glutamate 5-semialdehyde: step 1/1.</text>
</comment>
<dbReference type="GO" id="GO:0005737">
    <property type="term" value="C:cytoplasm"/>
    <property type="evidence" value="ECO:0007669"/>
    <property type="project" value="UniProtKB-SubCell"/>
</dbReference>
<evidence type="ECO:0000256" key="7">
    <source>
        <dbReference type="RuleBase" id="RU003903"/>
    </source>
</evidence>
<protein>
    <recommendedName>
        <fullName evidence="4 5">Pyrroline-5-carboxylate reductase</fullName>
        <shortName evidence="4">P5C reductase</shortName>
        <shortName evidence="4">P5CR</shortName>
        <ecNumber evidence="4 5">1.5.1.2</ecNumber>
    </recommendedName>
    <alternativeName>
        <fullName evidence="4">PCA reductase</fullName>
    </alternativeName>
</protein>
<dbReference type="Pfam" id="PF14748">
    <property type="entry name" value="P5CR_dimer"/>
    <property type="match status" value="1"/>
</dbReference>
<comment type="similarity">
    <text evidence="1 4 7">Belongs to the pyrroline-5-carboxylate reductase family.</text>
</comment>
<feature type="binding site" evidence="6">
    <location>
        <begin position="69"/>
        <end position="72"/>
    </location>
    <ligand>
        <name>NADP(+)</name>
        <dbReference type="ChEBI" id="CHEBI:58349"/>
    </ligand>
</feature>
<dbReference type="Gene3D" id="1.10.3730.10">
    <property type="entry name" value="ProC C-terminal domain-like"/>
    <property type="match status" value="1"/>
</dbReference>
<dbReference type="eggNOG" id="COG0345">
    <property type="taxonomic scope" value="Bacteria"/>
</dbReference>
<keyword evidence="11" id="KW-1185">Reference proteome</keyword>
<dbReference type="InterPro" id="IPR008927">
    <property type="entry name" value="6-PGluconate_DH-like_C_sf"/>
</dbReference>
<keyword evidence="4 7" id="KW-0028">Amino-acid biosynthesis</keyword>
<dbReference type="PROSITE" id="PS00521">
    <property type="entry name" value="P5CR"/>
    <property type="match status" value="1"/>
</dbReference>
<dbReference type="GO" id="GO:0004735">
    <property type="term" value="F:pyrroline-5-carboxylate reductase activity"/>
    <property type="evidence" value="ECO:0007669"/>
    <property type="project" value="UniProtKB-UniRule"/>
</dbReference>
<dbReference type="AlphaFoldDB" id="F8KX73"/>
<evidence type="ECO:0000256" key="6">
    <source>
        <dbReference type="PIRSR" id="PIRSR000193-1"/>
    </source>
</evidence>
<comment type="catalytic activity">
    <reaction evidence="4">
        <text>L-proline + NAD(+) = (S)-1-pyrroline-5-carboxylate + NADH + 2 H(+)</text>
        <dbReference type="Rhea" id="RHEA:14105"/>
        <dbReference type="ChEBI" id="CHEBI:15378"/>
        <dbReference type="ChEBI" id="CHEBI:17388"/>
        <dbReference type="ChEBI" id="CHEBI:57540"/>
        <dbReference type="ChEBI" id="CHEBI:57945"/>
        <dbReference type="ChEBI" id="CHEBI:60039"/>
        <dbReference type="EC" id="1.5.1.2"/>
    </reaction>
</comment>
<feature type="domain" description="Pyrroline-5-carboxylate reductase dimerisation" evidence="9">
    <location>
        <begin position="160"/>
        <end position="264"/>
    </location>
</feature>
<dbReference type="KEGG" id="puv:PUV_05900"/>
<accession>F8KX73</accession>
<dbReference type="EC" id="1.5.1.2" evidence="4 5"/>
<dbReference type="PIRSF" id="PIRSF000193">
    <property type="entry name" value="Pyrrol-5-carb_rd"/>
    <property type="match status" value="1"/>
</dbReference>
<dbReference type="InterPro" id="IPR000304">
    <property type="entry name" value="Pyrroline-COOH_reductase"/>
</dbReference>
<evidence type="ECO:0000256" key="3">
    <source>
        <dbReference type="ARBA" id="ARBA00023002"/>
    </source>
</evidence>
<dbReference type="InterPro" id="IPR029036">
    <property type="entry name" value="P5CR_dimer"/>
</dbReference>
<dbReference type="SUPFAM" id="SSF51735">
    <property type="entry name" value="NAD(P)-binding Rossmann-fold domains"/>
    <property type="match status" value="1"/>
</dbReference>
<name>F8KX73_PARAV</name>
<dbReference type="NCBIfam" id="TIGR00112">
    <property type="entry name" value="proC"/>
    <property type="match status" value="1"/>
</dbReference>
<dbReference type="HOGENOM" id="CLU_042344_4_1_0"/>
<feature type="domain" description="Pyrroline-5-carboxylate reductase catalytic N-terminal" evidence="8">
    <location>
        <begin position="2"/>
        <end position="98"/>
    </location>
</feature>
<evidence type="ECO:0000256" key="1">
    <source>
        <dbReference type="ARBA" id="ARBA00005525"/>
    </source>
</evidence>
<evidence type="ECO:0000313" key="10">
    <source>
        <dbReference type="EMBL" id="CCB85540.1"/>
    </source>
</evidence>
<evidence type="ECO:0000256" key="2">
    <source>
        <dbReference type="ARBA" id="ARBA00022857"/>
    </source>
</evidence>
<dbReference type="OrthoDB" id="9805754at2"/>
<organism evidence="10 11">
    <name type="scientific">Parachlamydia acanthamoebae (strain UV7)</name>
    <dbReference type="NCBI Taxonomy" id="765952"/>
    <lineage>
        <taxon>Bacteria</taxon>
        <taxon>Pseudomonadati</taxon>
        <taxon>Chlamydiota</taxon>
        <taxon>Chlamydiia</taxon>
        <taxon>Parachlamydiales</taxon>
        <taxon>Parachlamydiaceae</taxon>
        <taxon>Parachlamydia</taxon>
    </lineage>
</organism>
<dbReference type="FunFam" id="1.10.3730.10:FF:000001">
    <property type="entry name" value="Pyrroline-5-carboxylate reductase"/>
    <property type="match status" value="1"/>
</dbReference>
<dbReference type="SUPFAM" id="SSF48179">
    <property type="entry name" value="6-phosphogluconate dehydrogenase C-terminal domain-like"/>
    <property type="match status" value="1"/>
</dbReference>
<comment type="subcellular location">
    <subcellularLocation>
        <location evidence="4">Cytoplasm</location>
    </subcellularLocation>
</comment>
<keyword evidence="2 4" id="KW-0521">NADP</keyword>